<dbReference type="RefSeq" id="WP_318585386.1">
    <property type="nucleotide sequence ID" value="NZ_JAWRCP010000002.1"/>
</dbReference>
<protein>
    <recommendedName>
        <fullName evidence="3">XRE family transcriptional regulator</fullName>
    </recommendedName>
</protein>
<gene>
    <name evidence="1" type="ORF">SBX64_15950</name>
</gene>
<dbReference type="Proteomes" id="UP001279860">
    <property type="component" value="Unassembled WGS sequence"/>
</dbReference>
<comment type="caution">
    <text evidence="1">The sequence shown here is derived from an EMBL/GenBank/DDBJ whole genome shotgun (WGS) entry which is preliminary data.</text>
</comment>
<sequence length="125" mass="14684">MEFTTTEIAAMRKELMVNAFSSLVRQMPMGKTQAYEVIAEHLNISYSTVLNMPQKGVSEKHARKLPEIAQRFEILMYPYQFVPTDVICRSWLEHAYQNDKGKQIHKHIFGHWERDMTRVKVREAA</sequence>
<reference evidence="1 2" key="1">
    <citation type="submission" date="2023-11" db="EMBL/GenBank/DDBJ databases">
        <title>Plant-associative lifestyle of Vibrio porteresiae and its evolutionary dynamics.</title>
        <authorList>
            <person name="Rameshkumar N."/>
            <person name="Kirti K."/>
        </authorList>
    </citation>
    <scope>NUCLEOTIDE SEQUENCE [LARGE SCALE GENOMIC DNA]</scope>
    <source>
        <strain evidence="1 2">MSSRF7</strain>
    </source>
</reference>
<dbReference type="EMBL" id="JAWRCP010000002">
    <property type="protein sequence ID" value="MDW6094032.1"/>
    <property type="molecule type" value="Genomic_DNA"/>
</dbReference>
<keyword evidence="2" id="KW-1185">Reference proteome</keyword>
<evidence type="ECO:0000313" key="1">
    <source>
        <dbReference type="EMBL" id="MDW6094032.1"/>
    </source>
</evidence>
<accession>A0ABU4IY31</accession>
<evidence type="ECO:0000313" key="2">
    <source>
        <dbReference type="Proteomes" id="UP001279860"/>
    </source>
</evidence>
<name>A0ABU4IY31_9VIBR</name>
<evidence type="ECO:0008006" key="3">
    <source>
        <dbReference type="Google" id="ProtNLM"/>
    </source>
</evidence>
<organism evidence="1 2">
    <name type="scientific">Vibrio rhizosphaerae</name>
    <dbReference type="NCBI Taxonomy" id="398736"/>
    <lineage>
        <taxon>Bacteria</taxon>
        <taxon>Pseudomonadati</taxon>
        <taxon>Pseudomonadota</taxon>
        <taxon>Gammaproteobacteria</taxon>
        <taxon>Vibrionales</taxon>
        <taxon>Vibrionaceae</taxon>
        <taxon>Vibrio</taxon>
    </lineage>
</organism>
<proteinExistence type="predicted"/>